<comment type="pathway">
    <text evidence="1 10">Purine metabolism; IMP biosynthesis via de novo pathway; IMP from 5-formamido-1-(5-phospho-D-ribosyl)imidazole-4-carboxamide: step 1/1.</text>
</comment>
<comment type="pathway">
    <text evidence="2 10">Purine metabolism; IMP biosynthesis via de novo pathway; 5-formamido-1-(5-phospho-D-ribosyl)imidazole-4-carboxamide from 5-amino-1-(5-phospho-D-ribosyl)imidazole-4-carboxamide (10-formyl THF route): step 1/1.</text>
</comment>
<dbReference type="Proteomes" id="UP000182278">
    <property type="component" value="Unassembled WGS sequence"/>
</dbReference>
<dbReference type="PIRSF" id="PIRSF000414">
    <property type="entry name" value="AICARFT_IMPCHas"/>
    <property type="match status" value="1"/>
</dbReference>
<evidence type="ECO:0000256" key="4">
    <source>
        <dbReference type="ARBA" id="ARBA00022679"/>
    </source>
</evidence>
<dbReference type="PROSITE" id="PS51855">
    <property type="entry name" value="MGS"/>
    <property type="match status" value="1"/>
</dbReference>
<dbReference type="SUPFAM" id="SSF53927">
    <property type="entry name" value="Cytidine deaminase-like"/>
    <property type="match status" value="1"/>
</dbReference>
<dbReference type="PANTHER" id="PTHR11692">
    <property type="entry name" value="BIFUNCTIONAL PURINE BIOSYNTHESIS PROTEIN PURH"/>
    <property type="match status" value="1"/>
</dbReference>
<dbReference type="Pfam" id="PF02142">
    <property type="entry name" value="MGS"/>
    <property type="match status" value="1"/>
</dbReference>
<gene>
    <name evidence="10" type="primary">purH</name>
    <name evidence="12" type="ORF">AUJ66_06455</name>
</gene>
<comment type="catalytic activity">
    <reaction evidence="8 10">
        <text>(6R)-10-formyltetrahydrofolate + 5-amino-1-(5-phospho-beta-D-ribosyl)imidazole-4-carboxamide = 5-formamido-1-(5-phospho-D-ribosyl)imidazole-4-carboxamide + (6S)-5,6,7,8-tetrahydrofolate</text>
        <dbReference type="Rhea" id="RHEA:22192"/>
        <dbReference type="ChEBI" id="CHEBI:57453"/>
        <dbReference type="ChEBI" id="CHEBI:58467"/>
        <dbReference type="ChEBI" id="CHEBI:58475"/>
        <dbReference type="ChEBI" id="CHEBI:195366"/>
        <dbReference type="EC" id="2.1.2.3"/>
    </reaction>
</comment>
<evidence type="ECO:0000256" key="7">
    <source>
        <dbReference type="ARBA" id="ARBA00023268"/>
    </source>
</evidence>
<dbReference type="SMART" id="SM00798">
    <property type="entry name" value="AICARFT_IMPCHas"/>
    <property type="match status" value="1"/>
</dbReference>
<evidence type="ECO:0000256" key="8">
    <source>
        <dbReference type="ARBA" id="ARBA00050488"/>
    </source>
</evidence>
<comment type="domain">
    <text evidence="10">The IMP cyclohydrolase activity resides in the N-terminal region.</text>
</comment>
<dbReference type="UniPathway" id="UPA00074">
    <property type="reaction ID" value="UER00133"/>
</dbReference>
<evidence type="ECO:0000256" key="10">
    <source>
        <dbReference type="HAMAP-Rule" id="MF_00139"/>
    </source>
</evidence>
<sequence>MTKIKRVLISVSDKTGILEFARGLHKLEVEIISTGGTAKLLKEAKIPVVEVSEYTGFPEMLNGRVKTLHPKIHAGLLAIRNNAEHVKQLKKEKIGLIDMVVVNLYPFEKTIIKPGVKLEEAIENIDIGGPSMLRSAAKNYQSVAVVCNPQHYSKVLEEMKKHKGNLTLKTREELAEEVFKLTAHYDAVIYNFLDMKFRIREEGFQTSELKFPPFLELRFEKIQDLRYGENPHQKAAFYRDPESKKPEIAGAKQLHGKELSFNNILDLNAAYQCLREFEEPTVIIIKHTNPCGVASDKDLLTAYKDALECDPISAFGSIVGVNRELDCATAKEMLNLFIEAIIAPSYSQDAIAVLKEKKNLRLMEIEMLPFSTRRHSTAGLDLKKIRGGLLIQESNERQLDPKGFRVVTKSQPTEEEFTSLLFAWRVVKHVKSNAIVISRGTKTVGIGAGQMSRVDSVMLSVAEAKEKARGAVLASDAFFPKPDAVEMAIEAGVRAIIQPGGSVADEEIIKICNENNIAMIFTGMRHFRH</sequence>
<evidence type="ECO:0000256" key="3">
    <source>
        <dbReference type="ARBA" id="ARBA00007667"/>
    </source>
</evidence>
<dbReference type="FunFam" id="3.40.50.1380:FF:000001">
    <property type="entry name" value="Bifunctional purine biosynthesis protein PurH"/>
    <property type="match status" value="1"/>
</dbReference>
<dbReference type="GO" id="GO:0005829">
    <property type="term" value="C:cytosol"/>
    <property type="evidence" value="ECO:0007669"/>
    <property type="project" value="TreeGrafter"/>
</dbReference>
<comment type="caution">
    <text evidence="12">The sequence shown here is derived from an EMBL/GenBank/DDBJ whole genome shotgun (WGS) entry which is preliminary data.</text>
</comment>
<keyword evidence="5 10" id="KW-0658">Purine biosynthesis</keyword>
<evidence type="ECO:0000313" key="13">
    <source>
        <dbReference type="Proteomes" id="UP000182278"/>
    </source>
</evidence>
<dbReference type="FunFam" id="3.40.140.20:FF:000002">
    <property type="entry name" value="Bifunctional purine biosynthesis protein PurH"/>
    <property type="match status" value="1"/>
</dbReference>
<evidence type="ECO:0000256" key="6">
    <source>
        <dbReference type="ARBA" id="ARBA00022801"/>
    </source>
</evidence>
<evidence type="ECO:0000259" key="11">
    <source>
        <dbReference type="PROSITE" id="PS51855"/>
    </source>
</evidence>
<dbReference type="InterPro" id="IPR011607">
    <property type="entry name" value="MGS-like_dom"/>
</dbReference>
<dbReference type="STRING" id="1817893.AUJ66_06455"/>
<organism evidence="12 13">
    <name type="scientific">Candidatus Desantisbacteria bacterium CG1_02_38_46</name>
    <dbReference type="NCBI Taxonomy" id="1817893"/>
    <lineage>
        <taxon>Bacteria</taxon>
        <taxon>Candidatus Desantisiibacteriota</taxon>
    </lineage>
</organism>
<dbReference type="EMBL" id="MNUO01000099">
    <property type="protein sequence ID" value="OIN96361.1"/>
    <property type="molecule type" value="Genomic_DNA"/>
</dbReference>
<evidence type="ECO:0000256" key="1">
    <source>
        <dbReference type="ARBA" id="ARBA00004844"/>
    </source>
</evidence>
<dbReference type="Gene3D" id="3.40.50.1380">
    <property type="entry name" value="Methylglyoxal synthase-like domain"/>
    <property type="match status" value="1"/>
</dbReference>
<dbReference type="AlphaFoldDB" id="A0A1J4SA92"/>
<dbReference type="NCBIfam" id="TIGR00355">
    <property type="entry name" value="purH"/>
    <property type="match status" value="1"/>
</dbReference>
<keyword evidence="7 10" id="KW-0511">Multifunctional enzyme</keyword>
<proteinExistence type="inferred from homology"/>
<dbReference type="GO" id="GO:0006189">
    <property type="term" value="P:'de novo' IMP biosynthetic process"/>
    <property type="evidence" value="ECO:0007669"/>
    <property type="project" value="UniProtKB-UniRule"/>
</dbReference>
<reference evidence="12 13" key="1">
    <citation type="journal article" date="2016" name="Environ. Microbiol.">
        <title>Genomic resolution of a cold subsurface aquifer community provides metabolic insights for novel microbes adapted to high CO concentrations.</title>
        <authorList>
            <person name="Probst A.J."/>
            <person name="Castelle C.J."/>
            <person name="Singh A."/>
            <person name="Brown C.T."/>
            <person name="Anantharaman K."/>
            <person name="Sharon I."/>
            <person name="Hug L.A."/>
            <person name="Burstein D."/>
            <person name="Emerson J.B."/>
            <person name="Thomas B.C."/>
            <person name="Banfield J.F."/>
        </authorList>
    </citation>
    <scope>NUCLEOTIDE SEQUENCE [LARGE SCALE GENOMIC DNA]</scope>
    <source>
        <strain evidence="12">CG1_02_38_46</strain>
    </source>
</reference>
<dbReference type="EC" id="3.5.4.10" evidence="10"/>
<keyword evidence="6 10" id="KW-0378">Hydrolase</keyword>
<name>A0A1J4SA92_9BACT</name>
<comment type="similarity">
    <text evidence="3 10">Belongs to the PurH family.</text>
</comment>
<comment type="catalytic activity">
    <reaction evidence="9 10">
        <text>IMP + H2O = 5-formamido-1-(5-phospho-D-ribosyl)imidazole-4-carboxamide</text>
        <dbReference type="Rhea" id="RHEA:18445"/>
        <dbReference type="ChEBI" id="CHEBI:15377"/>
        <dbReference type="ChEBI" id="CHEBI:58053"/>
        <dbReference type="ChEBI" id="CHEBI:58467"/>
        <dbReference type="EC" id="3.5.4.10"/>
    </reaction>
</comment>
<evidence type="ECO:0000313" key="12">
    <source>
        <dbReference type="EMBL" id="OIN96361.1"/>
    </source>
</evidence>
<dbReference type="InterPro" id="IPR024051">
    <property type="entry name" value="AICAR_Tfase_dup_dom_sf"/>
</dbReference>
<dbReference type="FunFam" id="3.40.140.20:FF:000001">
    <property type="entry name" value="Bifunctional purine biosynthesis protein PurH"/>
    <property type="match status" value="1"/>
</dbReference>
<dbReference type="EC" id="2.1.2.3" evidence="10"/>
<keyword evidence="4 10" id="KW-0808">Transferase</keyword>
<dbReference type="InterPro" id="IPR036914">
    <property type="entry name" value="MGS-like_dom_sf"/>
</dbReference>
<dbReference type="SMART" id="SM00851">
    <property type="entry name" value="MGS"/>
    <property type="match status" value="1"/>
</dbReference>
<evidence type="ECO:0000256" key="2">
    <source>
        <dbReference type="ARBA" id="ARBA00004954"/>
    </source>
</evidence>
<dbReference type="InterPro" id="IPR016193">
    <property type="entry name" value="Cytidine_deaminase-like"/>
</dbReference>
<dbReference type="Gene3D" id="3.40.140.20">
    <property type="match status" value="2"/>
</dbReference>
<protein>
    <recommendedName>
        <fullName evidence="10">Bifunctional purine biosynthesis protein PurH</fullName>
    </recommendedName>
    <domain>
        <recommendedName>
            <fullName evidence="10">Phosphoribosylaminoimidazolecarboxamide formyltransferase</fullName>
            <ecNumber evidence="10">2.1.2.3</ecNumber>
        </recommendedName>
        <alternativeName>
            <fullName evidence="10">AICAR transformylase</fullName>
        </alternativeName>
    </domain>
    <domain>
        <recommendedName>
            <fullName evidence="10">IMP cyclohydrolase</fullName>
            <ecNumber evidence="10">3.5.4.10</ecNumber>
        </recommendedName>
        <alternativeName>
            <fullName evidence="10">ATIC</fullName>
        </alternativeName>
        <alternativeName>
            <fullName evidence="10">IMP synthase</fullName>
        </alternativeName>
        <alternativeName>
            <fullName evidence="10">Inosinicase</fullName>
        </alternativeName>
    </domain>
</protein>
<dbReference type="SUPFAM" id="SSF52335">
    <property type="entry name" value="Methylglyoxal synthase-like"/>
    <property type="match status" value="1"/>
</dbReference>
<dbReference type="InterPro" id="IPR002695">
    <property type="entry name" value="PurH-like"/>
</dbReference>
<feature type="domain" description="MGS-like" evidence="11">
    <location>
        <begin position="1"/>
        <end position="147"/>
    </location>
</feature>
<dbReference type="PANTHER" id="PTHR11692:SF0">
    <property type="entry name" value="BIFUNCTIONAL PURINE BIOSYNTHESIS PROTEIN ATIC"/>
    <property type="match status" value="1"/>
</dbReference>
<dbReference type="CDD" id="cd01421">
    <property type="entry name" value="IMPCH"/>
    <property type="match status" value="1"/>
</dbReference>
<evidence type="ECO:0000256" key="5">
    <source>
        <dbReference type="ARBA" id="ARBA00022755"/>
    </source>
</evidence>
<dbReference type="NCBIfam" id="NF002049">
    <property type="entry name" value="PRK00881.1"/>
    <property type="match status" value="1"/>
</dbReference>
<dbReference type="GO" id="GO:0003937">
    <property type="term" value="F:IMP cyclohydrolase activity"/>
    <property type="evidence" value="ECO:0007669"/>
    <property type="project" value="UniProtKB-UniRule"/>
</dbReference>
<dbReference type="HAMAP" id="MF_00139">
    <property type="entry name" value="PurH"/>
    <property type="match status" value="1"/>
</dbReference>
<dbReference type="GO" id="GO:0004643">
    <property type="term" value="F:phosphoribosylaminoimidazolecarboxamide formyltransferase activity"/>
    <property type="evidence" value="ECO:0007669"/>
    <property type="project" value="UniProtKB-UniRule"/>
</dbReference>
<dbReference type="Pfam" id="PF01808">
    <property type="entry name" value="AICARFT_IMPCHas"/>
    <property type="match status" value="1"/>
</dbReference>
<evidence type="ECO:0000256" key="9">
    <source>
        <dbReference type="ARBA" id="ARBA00050687"/>
    </source>
</evidence>
<accession>A0A1J4SA92</accession>